<sequence length="418" mass="46077">MGVDEKVRNSGDSPRDQSGPVLPTVNQDTEKPQPPKATMHPALYVVFWIALSSSVILFNKWILHTLKFGKISGTVLRTAFLAKTKPEYPVILTTYHLTFATIMTQILARYTTLLDGRKTVKMTGRVYLRAIVPIGFFFSLSLICGNLAYLYLSVAFIQMLKATMPVAVLISSWSLGVSQPNLKVFLNVSMIVVGVVIASFGEIEFVVVGVMWQLGGIVFEALRLTMVQRLLSSAEYKMDPLVSLYYFAPVCAVMNGVIALLWEVPRVSAEDFQRVGLLTFFLNGLCAFLLNVSVVFLIGKTSSLVLTLCGVLKDIMLVAASMIIWGTQVTGLQFFGYGIALSGMVYYKLGYETLKGYAGEAGRQWAEFGNNRPVLRKISIILLVLLVLFVVLGGLAPPEMAPRQYFNQATNKMGISTD</sequence>
<evidence type="ECO:0000313" key="12">
    <source>
        <dbReference type="Proteomes" id="UP001244011"/>
    </source>
</evidence>
<keyword evidence="5 9" id="KW-0812">Transmembrane</keyword>
<comment type="subcellular location">
    <subcellularLocation>
        <location evidence="2">Endoplasmic reticulum membrane</location>
        <topology evidence="2">Multi-pass membrane protein</topology>
    </subcellularLocation>
</comment>
<keyword evidence="12" id="KW-1185">Reference proteome</keyword>
<comment type="subunit">
    <text evidence="4">Homooligomer.</text>
</comment>
<feature type="transmembrane region" description="Helical" evidence="9">
    <location>
        <begin position="182"/>
        <end position="200"/>
    </location>
</feature>
<comment type="caution">
    <text evidence="11">The sequence shown here is derived from an EMBL/GenBank/DDBJ whole genome shotgun (WGS) entry which is preliminary data.</text>
</comment>
<dbReference type="InterPro" id="IPR050186">
    <property type="entry name" value="TPT_transporter"/>
</dbReference>
<feature type="domain" description="Sugar phosphate transporter" evidence="10">
    <location>
        <begin position="43"/>
        <end position="347"/>
    </location>
</feature>
<evidence type="ECO:0000256" key="6">
    <source>
        <dbReference type="ARBA" id="ARBA00022989"/>
    </source>
</evidence>
<reference evidence="11" key="1">
    <citation type="submission" date="2023-06" db="EMBL/GenBank/DDBJ databases">
        <title>Genome-scale phylogeny and comparative genomics of the fungal order Sordariales.</title>
        <authorList>
            <consortium name="Lawrence Berkeley National Laboratory"/>
            <person name="Hensen N."/>
            <person name="Bonometti L."/>
            <person name="Westerberg I."/>
            <person name="Brannstrom I.O."/>
            <person name="Guillou S."/>
            <person name="Cros-Aarteil S."/>
            <person name="Calhoun S."/>
            <person name="Haridas S."/>
            <person name="Kuo A."/>
            <person name="Mondo S."/>
            <person name="Pangilinan J."/>
            <person name="Riley R."/>
            <person name="Labutti K."/>
            <person name="Andreopoulos B."/>
            <person name="Lipzen A."/>
            <person name="Chen C."/>
            <person name="Yanf M."/>
            <person name="Daum C."/>
            <person name="Ng V."/>
            <person name="Clum A."/>
            <person name="Steindorff A."/>
            <person name="Ohm R."/>
            <person name="Martin F."/>
            <person name="Silar P."/>
            <person name="Natvig D."/>
            <person name="Lalanne C."/>
            <person name="Gautier V."/>
            <person name="Ament-Velasquez S.L."/>
            <person name="Kruys A."/>
            <person name="Hutchinson M.I."/>
            <person name="Powell A.J."/>
            <person name="Barry K."/>
            <person name="Miller A.N."/>
            <person name="Grigoriev I.V."/>
            <person name="Debuchy R."/>
            <person name="Gladieux P."/>
            <person name="Thoren M.H."/>
            <person name="Johannesson H."/>
        </authorList>
    </citation>
    <scope>NUCLEOTIDE SEQUENCE</scope>
    <source>
        <strain evidence="11">8032-3</strain>
    </source>
</reference>
<feature type="transmembrane region" description="Helical" evidence="9">
    <location>
        <begin position="206"/>
        <end position="224"/>
    </location>
</feature>
<dbReference type="EMBL" id="MU838997">
    <property type="protein sequence ID" value="KAK1772587.1"/>
    <property type="molecule type" value="Genomic_DNA"/>
</dbReference>
<comment type="similarity">
    <text evidence="3">Belongs to the TPT transporter family. SLC35D subfamily.</text>
</comment>
<feature type="transmembrane region" description="Helical" evidence="9">
    <location>
        <begin position="126"/>
        <end position="143"/>
    </location>
</feature>
<feature type="transmembrane region" description="Helical" evidence="9">
    <location>
        <begin position="331"/>
        <end position="349"/>
    </location>
</feature>
<feature type="transmembrane region" description="Helical" evidence="9">
    <location>
        <begin position="378"/>
        <end position="396"/>
    </location>
</feature>
<evidence type="ECO:0000256" key="8">
    <source>
        <dbReference type="SAM" id="MobiDB-lite"/>
    </source>
</evidence>
<dbReference type="Proteomes" id="UP001244011">
    <property type="component" value="Unassembled WGS sequence"/>
</dbReference>
<evidence type="ECO:0000256" key="2">
    <source>
        <dbReference type="ARBA" id="ARBA00004477"/>
    </source>
</evidence>
<evidence type="ECO:0000259" key="10">
    <source>
        <dbReference type="Pfam" id="PF03151"/>
    </source>
</evidence>
<dbReference type="PANTHER" id="PTHR11132">
    <property type="entry name" value="SOLUTE CARRIER FAMILY 35"/>
    <property type="match status" value="1"/>
</dbReference>
<protein>
    <submittedName>
        <fullName evidence="11">Triose-phosphate transporter family-domain-containing protein</fullName>
    </submittedName>
</protein>
<dbReference type="GeneID" id="85308954"/>
<gene>
    <name evidence="11" type="ORF">QBC33DRAFT_510436</name>
</gene>
<feature type="transmembrane region" description="Helical" evidence="9">
    <location>
        <begin position="244"/>
        <end position="262"/>
    </location>
</feature>
<accession>A0AAJ0FLU5</accession>
<evidence type="ECO:0000256" key="4">
    <source>
        <dbReference type="ARBA" id="ARBA00011182"/>
    </source>
</evidence>
<evidence type="ECO:0000256" key="7">
    <source>
        <dbReference type="ARBA" id="ARBA00023136"/>
    </source>
</evidence>
<comment type="function">
    <text evidence="1">Involved in the import of GDP-mannose from the cytoplasm into the Golgi lumen.</text>
</comment>
<name>A0AAJ0FLU5_9PEZI</name>
<dbReference type="GO" id="GO:0005789">
    <property type="term" value="C:endoplasmic reticulum membrane"/>
    <property type="evidence" value="ECO:0007669"/>
    <property type="project" value="UniProtKB-SubCell"/>
</dbReference>
<dbReference type="AlphaFoldDB" id="A0AAJ0FLU5"/>
<evidence type="ECO:0000256" key="1">
    <source>
        <dbReference type="ARBA" id="ARBA00003420"/>
    </source>
</evidence>
<feature type="transmembrane region" description="Helical" evidence="9">
    <location>
        <begin position="304"/>
        <end position="325"/>
    </location>
</feature>
<evidence type="ECO:0000256" key="5">
    <source>
        <dbReference type="ARBA" id="ARBA00022692"/>
    </source>
</evidence>
<keyword evidence="7 9" id="KW-0472">Membrane</keyword>
<proteinExistence type="inferred from homology"/>
<dbReference type="SUPFAM" id="SSF103481">
    <property type="entry name" value="Multidrug resistance efflux transporter EmrE"/>
    <property type="match status" value="1"/>
</dbReference>
<dbReference type="RefSeq" id="XP_060288800.1">
    <property type="nucleotide sequence ID" value="XM_060425767.1"/>
</dbReference>
<evidence type="ECO:0000313" key="11">
    <source>
        <dbReference type="EMBL" id="KAK1772587.1"/>
    </source>
</evidence>
<dbReference type="Pfam" id="PF03151">
    <property type="entry name" value="TPT"/>
    <property type="match status" value="1"/>
</dbReference>
<dbReference type="InterPro" id="IPR037185">
    <property type="entry name" value="EmrE-like"/>
</dbReference>
<evidence type="ECO:0000256" key="3">
    <source>
        <dbReference type="ARBA" id="ARBA00010425"/>
    </source>
</evidence>
<feature type="region of interest" description="Disordered" evidence="8">
    <location>
        <begin position="1"/>
        <end position="35"/>
    </location>
</feature>
<feature type="transmembrane region" description="Helical" evidence="9">
    <location>
        <begin position="42"/>
        <end position="63"/>
    </location>
</feature>
<feature type="transmembrane region" description="Helical" evidence="9">
    <location>
        <begin position="149"/>
        <end position="170"/>
    </location>
</feature>
<feature type="transmembrane region" description="Helical" evidence="9">
    <location>
        <begin position="274"/>
        <end position="297"/>
    </location>
</feature>
<dbReference type="InterPro" id="IPR004853">
    <property type="entry name" value="Sugar_P_trans_dom"/>
</dbReference>
<feature type="compositionally biased region" description="Basic and acidic residues" evidence="8">
    <location>
        <begin position="1"/>
        <end position="15"/>
    </location>
</feature>
<keyword evidence="6 9" id="KW-1133">Transmembrane helix</keyword>
<organism evidence="11 12">
    <name type="scientific">Phialemonium atrogriseum</name>
    <dbReference type="NCBI Taxonomy" id="1093897"/>
    <lineage>
        <taxon>Eukaryota</taxon>
        <taxon>Fungi</taxon>
        <taxon>Dikarya</taxon>
        <taxon>Ascomycota</taxon>
        <taxon>Pezizomycotina</taxon>
        <taxon>Sordariomycetes</taxon>
        <taxon>Sordariomycetidae</taxon>
        <taxon>Cephalothecales</taxon>
        <taxon>Cephalothecaceae</taxon>
        <taxon>Phialemonium</taxon>
    </lineage>
</organism>
<evidence type="ECO:0000256" key="9">
    <source>
        <dbReference type="SAM" id="Phobius"/>
    </source>
</evidence>